<dbReference type="SUPFAM" id="SSF64518">
    <property type="entry name" value="Phase 1 flagellin"/>
    <property type="match status" value="1"/>
</dbReference>
<dbReference type="PANTHER" id="PTHR30033">
    <property type="entry name" value="FLAGELLAR HOOK-ASSOCIATED PROTEIN 1"/>
    <property type="match status" value="1"/>
</dbReference>
<dbReference type="InterPro" id="IPR010930">
    <property type="entry name" value="Flg_bb/hook_C_dom"/>
</dbReference>
<evidence type="ECO:0000259" key="8">
    <source>
        <dbReference type="Pfam" id="PF06429"/>
    </source>
</evidence>
<evidence type="ECO:0000259" key="7">
    <source>
        <dbReference type="Pfam" id="PF00460"/>
    </source>
</evidence>
<feature type="domain" description="Flagellar basal body rod protein N-terminal" evidence="7">
    <location>
        <begin position="5"/>
        <end position="35"/>
    </location>
</feature>
<proteinExistence type="inferred from homology"/>
<dbReference type="AlphaFoldDB" id="A0A1P8KQ30"/>
<dbReference type="PRINTS" id="PR01005">
    <property type="entry name" value="FLGHOOKAP1"/>
</dbReference>
<evidence type="ECO:0000256" key="5">
    <source>
        <dbReference type="ARBA" id="ARBA00022525"/>
    </source>
</evidence>
<evidence type="ECO:0000256" key="2">
    <source>
        <dbReference type="ARBA" id="ARBA00004613"/>
    </source>
</evidence>
<evidence type="ECO:0000256" key="6">
    <source>
        <dbReference type="ARBA" id="ARBA00023143"/>
    </source>
</evidence>
<keyword evidence="10" id="KW-0282">Flagellum</keyword>
<feature type="domain" description="Flagellar hook-associated protein FlgK helical" evidence="9">
    <location>
        <begin position="91"/>
        <end position="246"/>
    </location>
</feature>
<dbReference type="STRING" id="1850254.LPB137_12625"/>
<keyword evidence="11" id="KW-1185">Reference proteome</keyword>
<accession>A0A1P8KQ30</accession>
<dbReference type="InterPro" id="IPR001444">
    <property type="entry name" value="Flag_bb_rod_N"/>
</dbReference>
<comment type="subcellular location">
    <subcellularLocation>
        <location evidence="1">Bacterial flagellum</location>
    </subcellularLocation>
    <subcellularLocation>
        <location evidence="2">Secreted</location>
    </subcellularLocation>
</comment>
<keyword evidence="6" id="KW-0975">Bacterial flagellum</keyword>
<evidence type="ECO:0000313" key="10">
    <source>
        <dbReference type="EMBL" id="APW66640.1"/>
    </source>
</evidence>
<dbReference type="KEGG" id="alp:LPB137_12625"/>
<dbReference type="Proteomes" id="UP000186074">
    <property type="component" value="Chromosome"/>
</dbReference>
<dbReference type="Pfam" id="PF06429">
    <property type="entry name" value="Flg_bbr_C"/>
    <property type="match status" value="1"/>
</dbReference>
<comment type="similarity">
    <text evidence="3">Belongs to the flagella basal body rod proteins family.</text>
</comment>
<dbReference type="OrthoDB" id="9802553at2"/>
<dbReference type="GO" id="GO:0005576">
    <property type="term" value="C:extracellular region"/>
    <property type="evidence" value="ECO:0007669"/>
    <property type="project" value="UniProtKB-SubCell"/>
</dbReference>
<dbReference type="GO" id="GO:0009424">
    <property type="term" value="C:bacterial-type flagellum hook"/>
    <property type="evidence" value="ECO:0007669"/>
    <property type="project" value="InterPro"/>
</dbReference>
<feature type="domain" description="Flagellar basal-body/hook protein C-terminal" evidence="8">
    <location>
        <begin position="572"/>
        <end position="613"/>
    </location>
</feature>
<protein>
    <recommendedName>
        <fullName evidence="4">Flagellar hook-associated protein 1</fullName>
    </recommendedName>
</protein>
<evidence type="ECO:0000313" key="11">
    <source>
        <dbReference type="Proteomes" id="UP000186074"/>
    </source>
</evidence>
<name>A0A1P8KQ30_9BACT</name>
<dbReference type="PANTHER" id="PTHR30033:SF2">
    <property type="entry name" value="FLAGELLAR HOOK PROTEIN"/>
    <property type="match status" value="1"/>
</dbReference>
<dbReference type="EMBL" id="CP019070">
    <property type="protein sequence ID" value="APW66640.1"/>
    <property type="molecule type" value="Genomic_DNA"/>
</dbReference>
<keyword evidence="10" id="KW-0966">Cell projection</keyword>
<dbReference type="Pfam" id="PF00460">
    <property type="entry name" value="Flg_bb_rod"/>
    <property type="match status" value="1"/>
</dbReference>
<dbReference type="Pfam" id="PF22638">
    <property type="entry name" value="FlgK_D1"/>
    <property type="match status" value="1"/>
</dbReference>
<dbReference type="InterPro" id="IPR053927">
    <property type="entry name" value="FlgK_helical"/>
</dbReference>
<evidence type="ECO:0000256" key="1">
    <source>
        <dbReference type="ARBA" id="ARBA00004365"/>
    </source>
</evidence>
<keyword evidence="10" id="KW-0969">Cilium</keyword>
<evidence type="ECO:0000256" key="4">
    <source>
        <dbReference type="ARBA" id="ARBA00016244"/>
    </source>
</evidence>
<dbReference type="GO" id="GO:0005198">
    <property type="term" value="F:structural molecule activity"/>
    <property type="evidence" value="ECO:0007669"/>
    <property type="project" value="InterPro"/>
</dbReference>
<dbReference type="GO" id="GO:0044780">
    <property type="term" value="P:bacterial-type flagellum assembly"/>
    <property type="evidence" value="ECO:0007669"/>
    <property type="project" value="InterPro"/>
</dbReference>
<reference evidence="10 11" key="1">
    <citation type="submission" date="2017-01" db="EMBL/GenBank/DDBJ databases">
        <title>Genome sequencing of Arcobacter sp. LPB0137.</title>
        <authorList>
            <person name="Lee G.-W."/>
            <person name="Yi H."/>
        </authorList>
    </citation>
    <scope>NUCLEOTIDE SEQUENCE [LARGE SCALE GENOMIC DNA]</scope>
    <source>
        <strain evidence="10 11">LPB0137</strain>
    </source>
</reference>
<keyword evidence="5" id="KW-0964">Secreted</keyword>
<dbReference type="InterPro" id="IPR002371">
    <property type="entry name" value="FlgK"/>
</dbReference>
<evidence type="ECO:0000259" key="9">
    <source>
        <dbReference type="Pfam" id="PF22638"/>
    </source>
</evidence>
<sequence length="616" mass="68763">MLGTLNVSQSGLKAAQTAVENVSNNIANENTEGYKKRVVQLSELEQSDSRVTGRGVSSSTAYRITSQYMYENILSENSKVNQYDKLSSTLGNIESIFQETDTSGFSADLNRYLQAVENLRSNPNSEVYETTLKNEGNTLVESLQNIYSDIEKQQSLEAEDLSANVSTINDILQEIGEVNQKMGQYNTSSNDLLDKRDQLEKELSMYVDIDVSTQNGEYELKIAGTTAVRYSTNVRALEIEEEKTPQIDKYVQDDGSNLAITFDIGDEITYKINNEFEVSITYGESFTADLNNDGTETTQTVDGSNYIRALSDKINETTGIGNLVKAYNGNYETDSNGDKTELYPNQDNFLLIESKVDGPDGNFEGRITVVKNDASGTIAESRSNYFADEDYSSESESRTFLSIYDSEITVKSGILKPQLDNLDSTSYNNKIQDYKDKLDSFAQTLSDLTDAYIKDGDDYIYGDTSIDGSASTYSDSEINQLNLFSGGSVMTLKFNENNVNDLEQEDLDYLATLQWKKDISFTGEEQDSTNSSVASLSEFFQDIRINVSSDKESNEFLLTTQETIQQSLENTYNELTKVDSDEEMINLIKFQAAYSANAKIITAIDEMLQVLLGLKR</sequence>
<dbReference type="RefSeq" id="WP_076088631.1">
    <property type="nucleotide sequence ID" value="NZ_CP019070.1"/>
</dbReference>
<organism evidence="10 11">
    <name type="scientific">Poseidonibacter parvus</name>
    <dbReference type="NCBI Taxonomy" id="1850254"/>
    <lineage>
        <taxon>Bacteria</taxon>
        <taxon>Pseudomonadati</taxon>
        <taxon>Campylobacterota</taxon>
        <taxon>Epsilonproteobacteria</taxon>
        <taxon>Campylobacterales</taxon>
        <taxon>Arcobacteraceae</taxon>
        <taxon>Poseidonibacter</taxon>
    </lineage>
</organism>
<gene>
    <name evidence="10" type="ORF">LPB137_12625</name>
</gene>
<evidence type="ECO:0000256" key="3">
    <source>
        <dbReference type="ARBA" id="ARBA00009677"/>
    </source>
</evidence>